<keyword evidence="2" id="KW-0229">DNA integration</keyword>
<proteinExistence type="inferred from homology"/>
<evidence type="ECO:0000256" key="5">
    <source>
        <dbReference type="PROSITE-ProRule" id="PRU01248"/>
    </source>
</evidence>
<evidence type="ECO:0000259" key="7">
    <source>
        <dbReference type="PROSITE" id="PS51900"/>
    </source>
</evidence>
<dbReference type="Pfam" id="PF12482">
    <property type="entry name" value="DUF3701"/>
    <property type="match status" value="1"/>
</dbReference>
<dbReference type="RefSeq" id="WP_170205726.1">
    <property type="nucleotide sequence ID" value="NZ_CP051686.1"/>
</dbReference>
<dbReference type="InterPro" id="IPR010998">
    <property type="entry name" value="Integrase_recombinase_N"/>
</dbReference>
<dbReference type="EMBL" id="CP051686">
    <property type="protein sequence ID" value="QJE03648.1"/>
    <property type="molecule type" value="Genomic_DNA"/>
</dbReference>
<dbReference type="InterPro" id="IPR044068">
    <property type="entry name" value="CB"/>
</dbReference>
<dbReference type="PROSITE" id="PS51900">
    <property type="entry name" value="CB"/>
    <property type="match status" value="1"/>
</dbReference>
<dbReference type="InterPro" id="IPR011010">
    <property type="entry name" value="DNA_brk_join_enz"/>
</dbReference>
<evidence type="ECO:0000259" key="6">
    <source>
        <dbReference type="PROSITE" id="PS51898"/>
    </source>
</evidence>
<protein>
    <submittedName>
        <fullName evidence="8">Tyrosine-type recombinase/integrase</fullName>
    </submittedName>
</protein>
<evidence type="ECO:0000256" key="3">
    <source>
        <dbReference type="ARBA" id="ARBA00023125"/>
    </source>
</evidence>
<dbReference type="Gene3D" id="1.10.150.130">
    <property type="match status" value="1"/>
</dbReference>
<dbReference type="InterPro" id="IPR050090">
    <property type="entry name" value="Tyrosine_recombinase_XerCD"/>
</dbReference>
<dbReference type="PANTHER" id="PTHR30349">
    <property type="entry name" value="PHAGE INTEGRASE-RELATED"/>
    <property type="match status" value="1"/>
</dbReference>
<evidence type="ECO:0000256" key="4">
    <source>
        <dbReference type="ARBA" id="ARBA00023172"/>
    </source>
</evidence>
<keyword evidence="3 5" id="KW-0238">DNA-binding</keyword>
<accession>A0A7Z2W2N6</accession>
<comment type="similarity">
    <text evidence="1">Belongs to the 'phage' integrase family.</text>
</comment>
<dbReference type="GO" id="GO:0003677">
    <property type="term" value="F:DNA binding"/>
    <property type="evidence" value="ECO:0007669"/>
    <property type="project" value="UniProtKB-UniRule"/>
</dbReference>
<organism evidence="8 9">
    <name type="scientific">Massilia forsythiae</name>
    <dbReference type="NCBI Taxonomy" id="2728020"/>
    <lineage>
        <taxon>Bacteria</taxon>
        <taxon>Pseudomonadati</taxon>
        <taxon>Pseudomonadota</taxon>
        <taxon>Betaproteobacteria</taxon>
        <taxon>Burkholderiales</taxon>
        <taxon>Oxalobacteraceae</taxon>
        <taxon>Telluria group</taxon>
        <taxon>Massilia</taxon>
    </lineage>
</organism>
<dbReference type="InterPro" id="IPR013762">
    <property type="entry name" value="Integrase-like_cat_sf"/>
</dbReference>
<evidence type="ECO:0000313" key="9">
    <source>
        <dbReference type="Proteomes" id="UP000502415"/>
    </source>
</evidence>
<name>A0A7Z2W2N6_9BURK</name>
<dbReference type="AlphaFoldDB" id="A0A7Z2W2N6"/>
<keyword evidence="8" id="KW-0614">Plasmid</keyword>
<feature type="domain" description="Core-binding (CB)" evidence="7">
    <location>
        <begin position="227"/>
        <end position="331"/>
    </location>
</feature>
<gene>
    <name evidence="8" type="ORF">HH212_26410</name>
</gene>
<dbReference type="PROSITE" id="PS51898">
    <property type="entry name" value="TYR_RECOMBINASE"/>
    <property type="match status" value="1"/>
</dbReference>
<dbReference type="SUPFAM" id="SSF56349">
    <property type="entry name" value="DNA breaking-rejoining enzymes"/>
    <property type="match status" value="1"/>
</dbReference>
<dbReference type="Pfam" id="PF00589">
    <property type="entry name" value="Phage_integrase"/>
    <property type="match status" value="1"/>
</dbReference>
<dbReference type="GO" id="GO:0015074">
    <property type="term" value="P:DNA integration"/>
    <property type="evidence" value="ECO:0007669"/>
    <property type="project" value="UniProtKB-KW"/>
</dbReference>
<dbReference type="InterPro" id="IPR002104">
    <property type="entry name" value="Integrase_catalytic"/>
</dbReference>
<keyword evidence="9" id="KW-1185">Reference proteome</keyword>
<geneLocation type="plasmid" evidence="8 9">
    <name>unnamed1</name>
</geneLocation>
<feature type="domain" description="Tyr recombinase" evidence="6">
    <location>
        <begin position="348"/>
        <end position="581"/>
    </location>
</feature>
<evidence type="ECO:0000313" key="8">
    <source>
        <dbReference type="EMBL" id="QJE03648.1"/>
    </source>
</evidence>
<dbReference type="KEGG" id="mfy:HH212_26410"/>
<dbReference type="InterPro" id="IPR022169">
    <property type="entry name" value="DUF3701"/>
</dbReference>
<sequence length="589" mass="65709">MTQHTDILLAPAAYNRSDYTALRAHCLKIPIAKIADLYYSEDSPQVEMGLERFLLAMRADLIERCIVNNPATAEILQGARRGGSITTKALEILIKAADAPVPIPQPNQPISQWFRPLTAKALKSEHIHTLADLTRIMTNRGPSWYRGLRRIGAKRAQVMHTWVQQHEKTLGTTYASDLVAIPGLPKVVVPPSMDGPMAPIDRLAAPSWLDGSEGINRDTRFNYIGAANDLEAINNYLYRFRDRPHTLRAYTKELERFLFWCILELGKPLSSVLVPDCEQYKDFLKTPSVRFVGVKAPRNSARWRPFSTNTLSPASQKQAVLVIKIAFEYLVGVRYLAGDPWSAVDFPKVPTAVNPIQVEKALSQPLWDDVIERLNVRSNDPSNIQDRIALAMMLLLGDSGVRRAEAAGAQRSALRRSNWSADVYELTVLGKRDAYRVVPVSSRTVDALRKHWQDRQRDFDAEGAAGYLIAPVVVPAHDAAQERHANHKDAGYTTDGLYKLFQSAIKRLRLDHTVERGFSLEDLAALSKASPHALRHTFGTLAVADGMPLDVAQSVLGHKDSATTAIYVQAKTRRVVEEGAKYFAKKQSR</sequence>
<evidence type="ECO:0000256" key="1">
    <source>
        <dbReference type="ARBA" id="ARBA00008857"/>
    </source>
</evidence>
<dbReference type="Proteomes" id="UP000502415">
    <property type="component" value="Plasmid unnamed1"/>
</dbReference>
<dbReference type="Gene3D" id="1.10.443.10">
    <property type="entry name" value="Intergrase catalytic core"/>
    <property type="match status" value="1"/>
</dbReference>
<evidence type="ECO:0000256" key="2">
    <source>
        <dbReference type="ARBA" id="ARBA00022908"/>
    </source>
</evidence>
<dbReference type="PANTHER" id="PTHR30349:SF41">
    <property type="entry name" value="INTEGRASE_RECOMBINASE PROTEIN MJ0367-RELATED"/>
    <property type="match status" value="1"/>
</dbReference>
<keyword evidence="4" id="KW-0233">DNA recombination</keyword>
<dbReference type="GO" id="GO:0006310">
    <property type="term" value="P:DNA recombination"/>
    <property type="evidence" value="ECO:0007669"/>
    <property type="project" value="UniProtKB-KW"/>
</dbReference>
<dbReference type="CDD" id="cd00397">
    <property type="entry name" value="DNA_BRE_C"/>
    <property type="match status" value="1"/>
</dbReference>
<reference evidence="8 9" key="1">
    <citation type="submission" date="2020-04" db="EMBL/GenBank/DDBJ databases">
        <title>Genome sequencing of novel species.</title>
        <authorList>
            <person name="Heo J."/>
            <person name="Kim S.-J."/>
            <person name="Kim J.-S."/>
            <person name="Hong S.-B."/>
            <person name="Kwon S.-W."/>
        </authorList>
    </citation>
    <scope>NUCLEOTIDE SEQUENCE [LARGE SCALE GENOMIC DNA]</scope>
    <source>
        <strain evidence="8 9">GN2-R2</strain>
        <plasmid evidence="8 9">unnamed1</plasmid>
    </source>
</reference>